<reference evidence="1 2" key="1">
    <citation type="journal article" date="2014" name="Genome Biol. Evol.">
        <title>The secreted proteins of Achlya hypogyna and Thraustotheca clavata identify the ancestral oomycete secretome and reveal gene acquisitions by horizontal gene transfer.</title>
        <authorList>
            <person name="Misner I."/>
            <person name="Blouin N."/>
            <person name="Leonard G."/>
            <person name="Richards T.A."/>
            <person name="Lane C.E."/>
        </authorList>
    </citation>
    <scope>NUCLEOTIDE SEQUENCE [LARGE SCALE GENOMIC DNA]</scope>
    <source>
        <strain evidence="1 2">ATCC 34112</strain>
    </source>
</reference>
<protein>
    <recommendedName>
        <fullName evidence="3">BAR domain-containing protein</fullName>
    </recommendedName>
</protein>
<keyword evidence="2" id="KW-1185">Reference proteome</keyword>
<dbReference type="OrthoDB" id="69161at2759"/>
<evidence type="ECO:0008006" key="3">
    <source>
        <dbReference type="Google" id="ProtNLM"/>
    </source>
</evidence>
<proteinExistence type="predicted"/>
<name>A0A1V9ZDS9_9STRA</name>
<organism evidence="1 2">
    <name type="scientific">Thraustotheca clavata</name>
    <dbReference type="NCBI Taxonomy" id="74557"/>
    <lineage>
        <taxon>Eukaryota</taxon>
        <taxon>Sar</taxon>
        <taxon>Stramenopiles</taxon>
        <taxon>Oomycota</taxon>
        <taxon>Saprolegniomycetes</taxon>
        <taxon>Saprolegniales</taxon>
        <taxon>Achlyaceae</taxon>
        <taxon>Thraustotheca</taxon>
    </lineage>
</organism>
<comment type="caution">
    <text evidence="1">The sequence shown here is derived from an EMBL/GenBank/DDBJ whole genome shotgun (WGS) entry which is preliminary data.</text>
</comment>
<evidence type="ECO:0000313" key="1">
    <source>
        <dbReference type="EMBL" id="OQR96051.1"/>
    </source>
</evidence>
<dbReference type="EMBL" id="JNBS01001991">
    <property type="protein sequence ID" value="OQR96051.1"/>
    <property type="molecule type" value="Genomic_DNA"/>
</dbReference>
<sequence length="241" mass="27999">MDELRLEKKPTIISKYRIGVGRWAQKTIFNRLTREILEAPTFNYNEYQIRKKQFDEHIANIRALESHFVKLGKKTLDLGNTLVLLGKDNASIKQDGDRQLEQRLEAMQDIAIDFNDSIDIVATKKLREKAIFMEDQVKENLQHRDLFEIDYYRALRHYNAAKRRNKVVEMSSAQHKLMDAQAQLASATSILILQFRSFDINEAQTTAADLDEVQTHFSSMYSRMSSTASPIDNSSINRHQF</sequence>
<accession>A0A1V9ZDS9</accession>
<dbReference type="Proteomes" id="UP000243217">
    <property type="component" value="Unassembled WGS sequence"/>
</dbReference>
<dbReference type="AlphaFoldDB" id="A0A1V9ZDS9"/>
<evidence type="ECO:0000313" key="2">
    <source>
        <dbReference type="Proteomes" id="UP000243217"/>
    </source>
</evidence>
<gene>
    <name evidence="1" type="ORF">THRCLA_22030</name>
</gene>